<dbReference type="GO" id="GO:0008270">
    <property type="term" value="F:zinc ion binding"/>
    <property type="evidence" value="ECO:0007669"/>
    <property type="project" value="UniProtKB-KW"/>
</dbReference>
<feature type="region of interest" description="Disordered" evidence="6">
    <location>
        <begin position="85"/>
        <end position="108"/>
    </location>
</feature>
<dbReference type="InterPro" id="IPR051712">
    <property type="entry name" value="ARTD-AVP"/>
</dbReference>
<feature type="region of interest" description="Disordered" evidence="6">
    <location>
        <begin position="141"/>
        <end position="160"/>
    </location>
</feature>
<evidence type="ECO:0000256" key="3">
    <source>
        <dbReference type="ARBA" id="ARBA00022737"/>
    </source>
</evidence>
<feature type="region of interest" description="Disordered" evidence="6">
    <location>
        <begin position="465"/>
        <end position="495"/>
    </location>
</feature>
<evidence type="ECO:0000313" key="7">
    <source>
        <dbReference type="EMBL" id="EKC31961.1"/>
    </source>
</evidence>
<keyword evidence="2" id="KW-0479">Metal-binding</keyword>
<dbReference type="InterPro" id="IPR000571">
    <property type="entry name" value="Znf_CCCH"/>
</dbReference>
<feature type="compositionally biased region" description="Basic and acidic residues" evidence="6">
    <location>
        <begin position="1"/>
        <end position="17"/>
    </location>
</feature>
<keyword evidence="4" id="KW-0863">Zinc-finger</keyword>
<feature type="region of interest" description="Disordered" evidence="6">
    <location>
        <begin position="541"/>
        <end position="600"/>
    </location>
</feature>
<feature type="compositionally biased region" description="Basic and acidic residues" evidence="6">
    <location>
        <begin position="571"/>
        <end position="594"/>
    </location>
</feature>
<dbReference type="PROSITE" id="PS50103">
    <property type="entry name" value="ZF_C3H1"/>
    <property type="match status" value="1"/>
</dbReference>
<feature type="compositionally biased region" description="Polar residues" evidence="6">
    <location>
        <begin position="465"/>
        <end position="480"/>
    </location>
</feature>
<name>K1RCU3_MAGGI</name>
<evidence type="ECO:0000256" key="4">
    <source>
        <dbReference type="ARBA" id="ARBA00022771"/>
    </source>
</evidence>
<evidence type="ECO:0000256" key="1">
    <source>
        <dbReference type="ARBA" id="ARBA00022553"/>
    </source>
</evidence>
<proteinExistence type="predicted"/>
<accession>K1RCU3</accession>
<dbReference type="PANTHER" id="PTHR45740">
    <property type="entry name" value="POLY [ADP-RIBOSE] POLYMERASE"/>
    <property type="match status" value="1"/>
</dbReference>
<reference evidence="7" key="1">
    <citation type="journal article" date="2012" name="Nature">
        <title>The oyster genome reveals stress adaptation and complexity of shell formation.</title>
        <authorList>
            <person name="Zhang G."/>
            <person name="Fang X."/>
            <person name="Guo X."/>
            <person name="Li L."/>
            <person name="Luo R."/>
            <person name="Xu F."/>
            <person name="Yang P."/>
            <person name="Zhang L."/>
            <person name="Wang X."/>
            <person name="Qi H."/>
            <person name="Xiong Z."/>
            <person name="Que H."/>
            <person name="Xie Y."/>
            <person name="Holland P.W."/>
            <person name="Paps J."/>
            <person name="Zhu Y."/>
            <person name="Wu F."/>
            <person name="Chen Y."/>
            <person name="Wang J."/>
            <person name="Peng C."/>
            <person name="Meng J."/>
            <person name="Yang L."/>
            <person name="Liu J."/>
            <person name="Wen B."/>
            <person name="Zhang N."/>
            <person name="Huang Z."/>
            <person name="Zhu Q."/>
            <person name="Feng Y."/>
            <person name="Mount A."/>
            <person name="Hedgecock D."/>
            <person name="Xu Z."/>
            <person name="Liu Y."/>
            <person name="Domazet-Loso T."/>
            <person name="Du Y."/>
            <person name="Sun X."/>
            <person name="Zhang S."/>
            <person name="Liu B."/>
            <person name="Cheng P."/>
            <person name="Jiang X."/>
            <person name="Li J."/>
            <person name="Fan D."/>
            <person name="Wang W."/>
            <person name="Fu W."/>
            <person name="Wang T."/>
            <person name="Wang B."/>
            <person name="Zhang J."/>
            <person name="Peng Z."/>
            <person name="Li Y."/>
            <person name="Li N."/>
            <person name="Wang J."/>
            <person name="Chen M."/>
            <person name="He Y."/>
            <person name="Tan F."/>
            <person name="Song X."/>
            <person name="Zheng Q."/>
            <person name="Huang R."/>
            <person name="Yang H."/>
            <person name="Du X."/>
            <person name="Chen L."/>
            <person name="Yang M."/>
            <person name="Gaffney P.M."/>
            <person name="Wang S."/>
            <person name="Luo L."/>
            <person name="She Z."/>
            <person name="Ming Y."/>
            <person name="Huang W."/>
            <person name="Zhang S."/>
            <person name="Huang B."/>
            <person name="Zhang Y."/>
            <person name="Qu T."/>
            <person name="Ni P."/>
            <person name="Miao G."/>
            <person name="Wang J."/>
            <person name="Wang Q."/>
            <person name="Steinberg C.E."/>
            <person name="Wang H."/>
            <person name="Li N."/>
            <person name="Qian L."/>
            <person name="Zhang G."/>
            <person name="Li Y."/>
            <person name="Yang H."/>
            <person name="Liu X."/>
            <person name="Wang J."/>
            <person name="Yin Y."/>
            <person name="Wang J."/>
        </authorList>
    </citation>
    <scope>NUCLEOTIDE SEQUENCE [LARGE SCALE GENOMIC DNA]</scope>
    <source>
        <strain evidence="7">05x7-T-G4-1.051#20</strain>
    </source>
</reference>
<gene>
    <name evidence="7" type="ORF">CGI_10022834</name>
</gene>
<dbReference type="Pfam" id="PF25261">
    <property type="entry name" value="zf-CCCH_PARP12"/>
    <property type="match status" value="1"/>
</dbReference>
<dbReference type="PANTHER" id="PTHR45740:SF4">
    <property type="entry name" value="PROTEIN MONO-ADP-RIBOSYLTRANSFERASE PARP11"/>
    <property type="match status" value="1"/>
</dbReference>
<dbReference type="AlphaFoldDB" id="K1RCU3"/>
<dbReference type="GO" id="GO:1990404">
    <property type="term" value="F:NAD+-protein mono-ADP-ribosyltransferase activity"/>
    <property type="evidence" value="ECO:0007669"/>
    <property type="project" value="TreeGrafter"/>
</dbReference>
<dbReference type="InterPro" id="IPR057602">
    <property type="entry name" value="Zfn-CCCH_PARP12"/>
</dbReference>
<dbReference type="GO" id="GO:0005634">
    <property type="term" value="C:nucleus"/>
    <property type="evidence" value="ECO:0007669"/>
    <property type="project" value="TreeGrafter"/>
</dbReference>
<dbReference type="GO" id="GO:0003950">
    <property type="term" value="F:NAD+ poly-ADP-ribosyltransferase activity"/>
    <property type="evidence" value="ECO:0007669"/>
    <property type="project" value="TreeGrafter"/>
</dbReference>
<keyword evidence="5" id="KW-0862">Zinc</keyword>
<feature type="compositionally biased region" description="Polar residues" evidence="6">
    <location>
        <begin position="48"/>
        <end position="57"/>
    </location>
</feature>
<feature type="region of interest" description="Disordered" evidence="6">
    <location>
        <begin position="1"/>
        <end position="63"/>
    </location>
</feature>
<feature type="compositionally biased region" description="Polar residues" evidence="6">
    <location>
        <begin position="96"/>
        <end position="107"/>
    </location>
</feature>
<protein>
    <submittedName>
        <fullName evidence="7">Poly [ADP-ribose] polymerase 12</fullName>
    </submittedName>
</protein>
<feature type="compositionally biased region" description="Basic and acidic residues" evidence="6">
    <location>
        <begin position="481"/>
        <end position="495"/>
    </location>
</feature>
<feature type="compositionally biased region" description="Basic and acidic residues" evidence="6">
    <location>
        <begin position="38"/>
        <end position="47"/>
    </location>
</feature>
<feature type="compositionally biased region" description="Basic and acidic residues" evidence="6">
    <location>
        <begin position="147"/>
        <end position="156"/>
    </location>
</feature>
<dbReference type="EMBL" id="JH818182">
    <property type="protein sequence ID" value="EKC31961.1"/>
    <property type="molecule type" value="Genomic_DNA"/>
</dbReference>
<keyword evidence="3" id="KW-0677">Repeat</keyword>
<sequence>MNRLRESGRLRGYERSRSNKYPGRQGFSRNKGRYNPYVKRDREEASYKDTSLSSVHGNESRFQRKQIVGADRPNSAKFVFRGTSGRMQHREGIDSRMSQEGSMTGQGSREGDFFYQRQEPRGKTKVGKHGLVSMHRRNLQEDGPSYYRHDSDRHSNTESIKAGNKCDRISEYIGPLSHRHKLEHDRKVELKEYKSRDQDSRCNFENKDKEIKKTNRWTVTPYKNSRKENDNLAAMVFTVLLDNAGKLKRKELENKLGAEPLTMDFEPKESFRKFLNVYKDIFEIQESPSDEKEEGEISDPDVVTRSNIQICIKHASSSQSCRGDCDNLHVCKFHFIRECSFENCKFGHDLSTDHNRQALTHHFMQHLNPEQVKGLLTDLNHRKGVTIPSICSFYNYIQGCNKPKDCPHLHVCSFIAGRCAFYPNCKRSHNLDDEQPKQVLKKYGIDITPENKDIVIGLLSRGLASKSQGQGENGSASPNGSDRDDTKDERKSSVLEPRSELCEKLLRYWNSARLSLNVSLKKNCLKTSRFMLKIRKWREKRQEPRSKIKVGKHGLVSMHRRNLQEDGPSYYRHDSDRHSDSKSIKAGNRSDRTSKYIGPLSHRHKLEHDRKVLKKYGIDITPENKDIVIGLLSRGLASKSEGQGKIGPALPNGSDGDETKDERKSPVLEPRSELCEKVFVIGIQHVW</sequence>
<evidence type="ECO:0000256" key="5">
    <source>
        <dbReference type="ARBA" id="ARBA00022833"/>
    </source>
</evidence>
<keyword evidence="1" id="KW-0597">Phosphoprotein</keyword>
<evidence type="ECO:0000256" key="2">
    <source>
        <dbReference type="ARBA" id="ARBA00022723"/>
    </source>
</evidence>
<evidence type="ECO:0000256" key="6">
    <source>
        <dbReference type="SAM" id="MobiDB-lite"/>
    </source>
</evidence>
<dbReference type="HOGENOM" id="CLU_400752_0_0_1"/>
<feature type="region of interest" description="Disordered" evidence="6">
    <location>
        <begin position="639"/>
        <end position="668"/>
    </location>
</feature>
<organism evidence="7">
    <name type="scientific">Magallana gigas</name>
    <name type="common">Pacific oyster</name>
    <name type="synonym">Crassostrea gigas</name>
    <dbReference type="NCBI Taxonomy" id="29159"/>
    <lineage>
        <taxon>Eukaryota</taxon>
        <taxon>Metazoa</taxon>
        <taxon>Spiralia</taxon>
        <taxon>Lophotrochozoa</taxon>
        <taxon>Mollusca</taxon>
        <taxon>Bivalvia</taxon>
        <taxon>Autobranchia</taxon>
        <taxon>Pteriomorphia</taxon>
        <taxon>Ostreida</taxon>
        <taxon>Ostreoidea</taxon>
        <taxon>Ostreidae</taxon>
        <taxon>Magallana</taxon>
    </lineage>
</organism>
<dbReference type="InParanoid" id="K1RCU3"/>